<keyword evidence="10 13" id="KW-1133">Transmembrane helix</keyword>
<dbReference type="EMBL" id="CYHH01000004">
    <property type="protein sequence ID" value="CUB07025.1"/>
    <property type="molecule type" value="Genomic_DNA"/>
</dbReference>
<keyword evidence="8" id="KW-0479">Metal-binding</keyword>
<dbReference type="GO" id="GO:0046872">
    <property type="term" value="F:metal ion binding"/>
    <property type="evidence" value="ECO:0007669"/>
    <property type="project" value="UniProtKB-KW"/>
</dbReference>
<evidence type="ECO:0000256" key="5">
    <source>
        <dbReference type="ARBA" id="ARBA00022475"/>
    </source>
</evidence>
<feature type="transmembrane region" description="Helical" evidence="13">
    <location>
        <begin position="59"/>
        <end position="79"/>
    </location>
</feature>
<comment type="subcellular location">
    <subcellularLocation>
        <location evidence="2">Cell membrane</location>
        <topology evidence="2">Multi-pass membrane protein</topology>
    </subcellularLocation>
</comment>
<evidence type="ECO:0000256" key="1">
    <source>
        <dbReference type="ARBA" id="ARBA00001971"/>
    </source>
</evidence>
<dbReference type="PANTHER" id="PTHR30074">
    <property type="entry name" value="FORMATE DEHYDROGENASE, NITRATE-INDUCIBLE, CYTOCHROME B556 FDN SUBUNIT"/>
    <property type="match status" value="1"/>
</dbReference>
<evidence type="ECO:0000256" key="7">
    <source>
        <dbReference type="ARBA" id="ARBA00022692"/>
    </source>
</evidence>
<evidence type="ECO:0000259" key="14">
    <source>
        <dbReference type="Pfam" id="PF01292"/>
    </source>
</evidence>
<keyword evidence="7 13" id="KW-0812">Transmembrane</keyword>
<dbReference type="NCBIfam" id="TIGR01583">
    <property type="entry name" value="formate-DH-gamm"/>
    <property type="match status" value="1"/>
</dbReference>
<evidence type="ECO:0000256" key="8">
    <source>
        <dbReference type="ARBA" id="ARBA00022723"/>
    </source>
</evidence>
<protein>
    <submittedName>
        <fullName evidence="15">Formate dehydrogenase, gamma subunit</fullName>
    </submittedName>
</protein>
<dbReference type="GO" id="GO:0008863">
    <property type="term" value="F:formate dehydrogenase (NAD+) activity"/>
    <property type="evidence" value="ECO:0007669"/>
    <property type="project" value="InterPro"/>
</dbReference>
<evidence type="ECO:0000256" key="6">
    <source>
        <dbReference type="ARBA" id="ARBA00022617"/>
    </source>
</evidence>
<dbReference type="OrthoDB" id="9790598at2"/>
<dbReference type="GO" id="GO:0009055">
    <property type="term" value="F:electron transfer activity"/>
    <property type="evidence" value="ECO:0007669"/>
    <property type="project" value="InterPro"/>
</dbReference>
<dbReference type="GO" id="GO:0022904">
    <property type="term" value="P:respiratory electron transport chain"/>
    <property type="evidence" value="ECO:0007669"/>
    <property type="project" value="InterPro"/>
</dbReference>
<dbReference type="Pfam" id="PF01292">
    <property type="entry name" value="Ni_hydr_CYTB"/>
    <property type="match status" value="1"/>
</dbReference>
<dbReference type="AlphaFoldDB" id="A0A0K6IV90"/>
<keyword evidence="16" id="KW-1185">Reference proteome</keyword>
<feature type="transmembrane region" description="Helical" evidence="13">
    <location>
        <begin position="21"/>
        <end position="39"/>
    </location>
</feature>
<keyword evidence="9" id="KW-0249">Electron transport</keyword>
<keyword evidence="4" id="KW-0813">Transport</keyword>
<accession>A0A0K6IV90</accession>
<dbReference type="Gene3D" id="1.20.950.20">
    <property type="entry name" value="Transmembrane di-heme cytochromes, Chain C"/>
    <property type="match status" value="1"/>
</dbReference>
<name>A0A0K6IV90_9PROT</name>
<evidence type="ECO:0000256" key="3">
    <source>
        <dbReference type="ARBA" id="ARBA00010747"/>
    </source>
</evidence>
<dbReference type="GO" id="GO:0036397">
    <property type="term" value="F:formate dehydrogenase (quinone) activity"/>
    <property type="evidence" value="ECO:0007669"/>
    <property type="project" value="TreeGrafter"/>
</dbReference>
<evidence type="ECO:0000256" key="2">
    <source>
        <dbReference type="ARBA" id="ARBA00004651"/>
    </source>
</evidence>
<feature type="transmembrane region" description="Helical" evidence="13">
    <location>
        <begin position="118"/>
        <end position="141"/>
    </location>
</feature>
<evidence type="ECO:0000313" key="16">
    <source>
        <dbReference type="Proteomes" id="UP000182108"/>
    </source>
</evidence>
<dbReference type="GO" id="GO:0005886">
    <property type="term" value="C:plasma membrane"/>
    <property type="evidence" value="ECO:0007669"/>
    <property type="project" value="UniProtKB-SubCell"/>
</dbReference>
<feature type="domain" description="Cytochrome b561 bacterial/Ni-hydrogenase" evidence="14">
    <location>
        <begin position="12"/>
        <end position="187"/>
    </location>
</feature>
<dbReference type="GO" id="GO:0009061">
    <property type="term" value="P:anaerobic respiration"/>
    <property type="evidence" value="ECO:0007669"/>
    <property type="project" value="TreeGrafter"/>
</dbReference>
<feature type="transmembrane region" description="Helical" evidence="13">
    <location>
        <begin position="153"/>
        <end position="177"/>
    </location>
</feature>
<reference evidence="16" key="1">
    <citation type="submission" date="2015-08" db="EMBL/GenBank/DDBJ databases">
        <authorList>
            <person name="Babu N.S."/>
            <person name="Beckwith C.J."/>
            <person name="Beseler K.G."/>
            <person name="Brison A."/>
            <person name="Carone J.V."/>
            <person name="Caskin T.P."/>
            <person name="Diamond M."/>
            <person name="Durham M.E."/>
            <person name="Foxe J.M."/>
            <person name="Go M."/>
            <person name="Henderson B.A."/>
            <person name="Jones I.B."/>
            <person name="McGettigan J.A."/>
            <person name="Micheletti S.J."/>
            <person name="Nasrallah M.E."/>
            <person name="Ortiz D."/>
            <person name="Piller C.R."/>
            <person name="Privatt S.R."/>
            <person name="Schneider S.L."/>
            <person name="Sharp S."/>
            <person name="Smith T.C."/>
            <person name="Stanton J.D."/>
            <person name="Ullery H.E."/>
            <person name="Wilson R.J."/>
            <person name="Serrano M.G."/>
            <person name="Buck G."/>
            <person name="Lee V."/>
            <person name="Wang Y."/>
            <person name="Carvalho R."/>
            <person name="Voegtly L."/>
            <person name="Shi R."/>
            <person name="Duckworth R."/>
            <person name="Johnson A."/>
            <person name="Loviza R."/>
            <person name="Walstead R."/>
            <person name="Shah Z."/>
            <person name="Kiflezghi M."/>
            <person name="Wade K."/>
            <person name="Ball S.L."/>
            <person name="Bradley K.W."/>
            <person name="Asai D.J."/>
            <person name="Bowman C.A."/>
            <person name="Russell D.A."/>
            <person name="Pope W.H."/>
            <person name="Jacobs-Sera D."/>
            <person name="Hendrix R.W."/>
            <person name="Hatfull G.F."/>
        </authorList>
    </citation>
    <scope>NUCLEOTIDE SEQUENCE [LARGE SCALE GENOMIC DNA]</scope>
    <source>
        <strain evidence="16">JCM 19170</strain>
    </source>
</reference>
<dbReference type="InterPro" id="IPR016174">
    <property type="entry name" value="Di-haem_cyt_TM"/>
</dbReference>
<comment type="cofactor">
    <cofactor evidence="1">
        <name>heme</name>
        <dbReference type="ChEBI" id="CHEBI:30413"/>
    </cofactor>
</comment>
<proteinExistence type="inferred from homology"/>
<evidence type="ECO:0000256" key="11">
    <source>
        <dbReference type="ARBA" id="ARBA00023004"/>
    </source>
</evidence>
<gene>
    <name evidence="15" type="ORF">Ga0061068_104163</name>
</gene>
<dbReference type="InterPro" id="IPR051817">
    <property type="entry name" value="FDH_cytochrome_b556_subunit"/>
</dbReference>
<dbReference type="PANTHER" id="PTHR30074:SF5">
    <property type="entry name" value="FORMATE DEHYDROGENASE, NITRATE-INDUCIBLE, CYTOCHROME B556(FDN) SUBUNIT"/>
    <property type="match status" value="1"/>
</dbReference>
<keyword evidence="12 13" id="KW-0472">Membrane</keyword>
<dbReference type="GO" id="GO:0009326">
    <property type="term" value="C:formate dehydrogenase complex"/>
    <property type="evidence" value="ECO:0007669"/>
    <property type="project" value="InterPro"/>
</dbReference>
<keyword evidence="5" id="KW-1003">Cell membrane</keyword>
<evidence type="ECO:0000256" key="9">
    <source>
        <dbReference type="ARBA" id="ARBA00022982"/>
    </source>
</evidence>
<keyword evidence="11" id="KW-0408">Iron</keyword>
<dbReference type="RefSeq" id="WP_055423351.1">
    <property type="nucleotide sequence ID" value="NZ_CYHH01000004.1"/>
</dbReference>
<dbReference type="Proteomes" id="UP000182108">
    <property type="component" value="Unassembled WGS sequence"/>
</dbReference>
<evidence type="ECO:0000256" key="4">
    <source>
        <dbReference type="ARBA" id="ARBA00022448"/>
    </source>
</evidence>
<evidence type="ECO:0000256" key="13">
    <source>
        <dbReference type="SAM" id="Phobius"/>
    </source>
</evidence>
<dbReference type="SUPFAM" id="SSF81342">
    <property type="entry name" value="Transmembrane di-heme cytochromes"/>
    <property type="match status" value="1"/>
</dbReference>
<comment type="similarity">
    <text evidence="3">Belongs to the formate dehydrogenase gamma subunit family.</text>
</comment>
<evidence type="ECO:0000256" key="12">
    <source>
        <dbReference type="ARBA" id="ARBA00023136"/>
    </source>
</evidence>
<keyword evidence="6" id="KW-0349">Heme</keyword>
<organism evidence="15 16">
    <name type="scientific">Tepidiphilus thermophilus</name>
    <dbReference type="NCBI Taxonomy" id="876478"/>
    <lineage>
        <taxon>Bacteria</taxon>
        <taxon>Pseudomonadati</taxon>
        <taxon>Pseudomonadota</taxon>
        <taxon>Hydrogenophilia</taxon>
        <taxon>Hydrogenophilales</taxon>
        <taxon>Hydrogenophilaceae</taxon>
        <taxon>Tepidiphilus</taxon>
    </lineage>
</organism>
<dbReference type="GO" id="GO:0015944">
    <property type="term" value="P:formate oxidation"/>
    <property type="evidence" value="ECO:0007669"/>
    <property type="project" value="TreeGrafter"/>
</dbReference>
<sequence>MSETTRPRTLPRYSASERSNHWVVAITFILLALSGLAFYHPAFFFLSDLLGGGYWARVLHPYIGVVFFVCFAVLALRLARHNAWEAKDAQWLKHFPDVLANREEHLPEVGRYNALQKALFYVLVLSAVGLLLSGIGLWRAWFSLPVGVVRAAALVHAACAFVAITSIIVHIYAAIWVKGSVRAMTRGDVTWGWAWRHHRAWFRQMVKGANE</sequence>
<dbReference type="InterPro" id="IPR006471">
    <property type="entry name" value="Formate_DH_gsu"/>
</dbReference>
<evidence type="ECO:0000256" key="10">
    <source>
        <dbReference type="ARBA" id="ARBA00022989"/>
    </source>
</evidence>
<dbReference type="InterPro" id="IPR011577">
    <property type="entry name" value="Cyt_b561_bac/Ni-Hgenase"/>
</dbReference>
<evidence type="ECO:0000313" key="15">
    <source>
        <dbReference type="EMBL" id="CUB07025.1"/>
    </source>
</evidence>